<dbReference type="EMBL" id="JACHGW010000002">
    <property type="protein sequence ID" value="MBB6050041.1"/>
    <property type="molecule type" value="Genomic_DNA"/>
</dbReference>
<evidence type="ECO:0000259" key="2">
    <source>
        <dbReference type="PROSITE" id="PS50887"/>
    </source>
</evidence>
<dbReference type="GO" id="GO:1902201">
    <property type="term" value="P:negative regulation of bacterial-type flagellum-dependent cell motility"/>
    <property type="evidence" value="ECO:0007669"/>
    <property type="project" value="TreeGrafter"/>
</dbReference>
<dbReference type="GO" id="GO:0005886">
    <property type="term" value="C:plasma membrane"/>
    <property type="evidence" value="ECO:0007669"/>
    <property type="project" value="TreeGrafter"/>
</dbReference>
<feature type="transmembrane region" description="Helical" evidence="1">
    <location>
        <begin position="109"/>
        <end position="126"/>
    </location>
</feature>
<dbReference type="InterPro" id="IPR050469">
    <property type="entry name" value="Diguanylate_Cyclase"/>
</dbReference>
<dbReference type="Gene3D" id="3.30.70.270">
    <property type="match status" value="1"/>
</dbReference>
<feature type="domain" description="GGDEF" evidence="2">
    <location>
        <begin position="220"/>
        <end position="349"/>
    </location>
</feature>
<dbReference type="NCBIfam" id="TIGR00254">
    <property type="entry name" value="GGDEF"/>
    <property type="match status" value="1"/>
</dbReference>
<dbReference type="PANTHER" id="PTHR45138">
    <property type="entry name" value="REGULATORY COMPONENTS OF SENSORY TRANSDUCTION SYSTEM"/>
    <property type="match status" value="1"/>
</dbReference>
<reference evidence="3 4" key="1">
    <citation type="submission" date="2020-08" db="EMBL/GenBank/DDBJ databases">
        <title>Genomic Encyclopedia of Type Strains, Phase IV (KMG-IV): sequencing the most valuable type-strain genomes for metagenomic binning, comparative biology and taxonomic classification.</title>
        <authorList>
            <person name="Goeker M."/>
        </authorList>
    </citation>
    <scope>NUCLEOTIDE SEQUENCE [LARGE SCALE GENOMIC DNA]</scope>
    <source>
        <strain evidence="3 4">DSM 23562</strain>
    </source>
</reference>
<keyword evidence="4" id="KW-1185">Reference proteome</keyword>
<dbReference type="AlphaFoldDB" id="A0A7W9W6D1"/>
<dbReference type="FunFam" id="3.30.70.270:FF:000001">
    <property type="entry name" value="Diguanylate cyclase domain protein"/>
    <property type="match status" value="1"/>
</dbReference>
<dbReference type="InterPro" id="IPR029787">
    <property type="entry name" value="Nucleotide_cyclase"/>
</dbReference>
<proteinExistence type="predicted"/>
<protein>
    <submittedName>
        <fullName evidence="3">Diguanylate cyclase (GGDEF)-like protein</fullName>
    </submittedName>
</protein>
<feature type="transmembrane region" description="Helical" evidence="1">
    <location>
        <begin position="133"/>
        <end position="153"/>
    </location>
</feature>
<sequence length="356" mass="39127">MSDISPLSGLPSAMQAKLRLLSLCFTPLGVVATLVAWWTTYRSPQQSMSGRLCLPIIALLLSLLWTLLALRRISERQLVALAITAPALFMTANAFELSYTGALYTMGDMANWPWSALMCILAFLVLGQRSAQVAAYSFIAAQTVIFLLGLRHFRPTPEILSAAVQYFAASLMCTACLSLYADLKQHFGLAQSLASTDTLTGLTNRRQMQQLLESAVESQQPFTILLLDIDHFKRVNDIHGHRTGDAVLQEVGARLRAYLSAHPTPARWGGEEFLLLLSTAHPDEIQALGERLMASIREHAFPSGLSLTISMGGAISQPGERPEDVIHRADKALYDAKQAGRDRFHFPPHTELQKAA</sequence>
<keyword evidence="1" id="KW-0472">Membrane</keyword>
<evidence type="ECO:0000256" key="1">
    <source>
        <dbReference type="SAM" id="Phobius"/>
    </source>
</evidence>
<feature type="transmembrane region" description="Helical" evidence="1">
    <location>
        <begin position="20"/>
        <end position="40"/>
    </location>
</feature>
<dbReference type="PANTHER" id="PTHR45138:SF9">
    <property type="entry name" value="DIGUANYLATE CYCLASE DGCM-RELATED"/>
    <property type="match status" value="1"/>
</dbReference>
<dbReference type="SUPFAM" id="SSF55073">
    <property type="entry name" value="Nucleotide cyclase"/>
    <property type="match status" value="1"/>
</dbReference>
<dbReference type="CDD" id="cd01949">
    <property type="entry name" value="GGDEF"/>
    <property type="match status" value="1"/>
</dbReference>
<dbReference type="Proteomes" id="UP000520814">
    <property type="component" value="Unassembled WGS sequence"/>
</dbReference>
<comment type="caution">
    <text evidence="3">The sequence shown here is derived from an EMBL/GenBank/DDBJ whole genome shotgun (WGS) entry which is preliminary data.</text>
</comment>
<dbReference type="GO" id="GO:0043709">
    <property type="term" value="P:cell adhesion involved in single-species biofilm formation"/>
    <property type="evidence" value="ECO:0007669"/>
    <property type="project" value="TreeGrafter"/>
</dbReference>
<dbReference type="GO" id="GO:0052621">
    <property type="term" value="F:diguanylate cyclase activity"/>
    <property type="evidence" value="ECO:0007669"/>
    <property type="project" value="TreeGrafter"/>
</dbReference>
<evidence type="ECO:0000313" key="4">
    <source>
        <dbReference type="Proteomes" id="UP000520814"/>
    </source>
</evidence>
<dbReference type="InterPro" id="IPR000160">
    <property type="entry name" value="GGDEF_dom"/>
</dbReference>
<dbReference type="SMART" id="SM00267">
    <property type="entry name" value="GGDEF"/>
    <property type="match status" value="1"/>
</dbReference>
<evidence type="ECO:0000313" key="3">
    <source>
        <dbReference type="EMBL" id="MBB6050041.1"/>
    </source>
</evidence>
<organism evidence="3 4">
    <name type="scientific">Armatimonas rosea</name>
    <dbReference type="NCBI Taxonomy" id="685828"/>
    <lineage>
        <taxon>Bacteria</taxon>
        <taxon>Bacillati</taxon>
        <taxon>Armatimonadota</taxon>
        <taxon>Armatimonadia</taxon>
        <taxon>Armatimonadales</taxon>
        <taxon>Armatimonadaceae</taxon>
        <taxon>Armatimonas</taxon>
    </lineage>
</organism>
<feature type="transmembrane region" description="Helical" evidence="1">
    <location>
        <begin position="78"/>
        <end position="97"/>
    </location>
</feature>
<keyword evidence="1" id="KW-1133">Transmembrane helix</keyword>
<dbReference type="InterPro" id="IPR043128">
    <property type="entry name" value="Rev_trsase/Diguanyl_cyclase"/>
</dbReference>
<keyword evidence="1" id="KW-0812">Transmembrane</keyword>
<gene>
    <name evidence="3" type="ORF">HNQ39_001832</name>
</gene>
<dbReference type="PROSITE" id="PS50887">
    <property type="entry name" value="GGDEF"/>
    <property type="match status" value="1"/>
</dbReference>
<feature type="transmembrane region" description="Helical" evidence="1">
    <location>
        <begin position="52"/>
        <end position="71"/>
    </location>
</feature>
<name>A0A7W9W6D1_ARMRO</name>
<accession>A0A7W9W6D1</accession>
<feature type="transmembrane region" description="Helical" evidence="1">
    <location>
        <begin position="159"/>
        <end position="181"/>
    </location>
</feature>
<dbReference type="RefSeq" id="WP_184194234.1">
    <property type="nucleotide sequence ID" value="NZ_JACHGW010000002.1"/>
</dbReference>
<dbReference type="Pfam" id="PF00990">
    <property type="entry name" value="GGDEF"/>
    <property type="match status" value="1"/>
</dbReference>